<proteinExistence type="predicted"/>
<dbReference type="SUPFAM" id="SSF49777">
    <property type="entry name" value="PEBP-like"/>
    <property type="match status" value="1"/>
</dbReference>
<evidence type="ECO:0000313" key="4">
    <source>
        <dbReference type="Proteomes" id="UP001334248"/>
    </source>
</evidence>
<feature type="chain" id="PRO_5046891773" description="Phosphatidylethanolamine-binding protein" evidence="2">
    <location>
        <begin position="19"/>
        <end position="285"/>
    </location>
</feature>
<dbReference type="InterPro" id="IPR035810">
    <property type="entry name" value="PEBP_euk"/>
</dbReference>
<dbReference type="RefSeq" id="XP_064724920.1">
    <property type="nucleotide sequence ID" value="XM_064879337.1"/>
</dbReference>
<dbReference type="PANTHER" id="PTHR11362">
    <property type="entry name" value="PHOSPHATIDYLETHANOLAMINE-BINDING PROTEIN"/>
    <property type="match status" value="1"/>
</dbReference>
<reference evidence="3 4" key="1">
    <citation type="journal article" date="2023" name="Res Sq">
        <title>Genomic and morphological characterization of Knufia obscura isolated from the Mars 2020 spacecraft assembly facility.</title>
        <authorList>
            <person name="Chander A.M."/>
            <person name="Teixeira M.M."/>
            <person name="Singh N.K."/>
            <person name="Williams M.P."/>
            <person name="Parker C.W."/>
            <person name="Leo P."/>
            <person name="Stajich J.E."/>
            <person name="Torok T."/>
            <person name="Tighe S."/>
            <person name="Mason C.E."/>
            <person name="Venkateswaran K."/>
        </authorList>
    </citation>
    <scope>NUCLEOTIDE SEQUENCE [LARGE SCALE GENOMIC DNA]</scope>
    <source>
        <strain evidence="3 4">CCFEE 5817</strain>
    </source>
</reference>
<protein>
    <recommendedName>
        <fullName evidence="5">Phosphatidylethanolamine-binding protein</fullName>
    </recommendedName>
</protein>
<sequence length="285" mass="30227">MRSNSLIAIALSLTPALAVPPEDFGFPSAPDDTILSVTYGSNAVQPGTLFGIDVPASMPDIAVNETYDALDDDYKGQYLLLMVDPDASYPENPTNRFIIHWWQEGLTTSTTEVNSTSIDGTRLVNSTAPRVSYRRPRPPTNSSAHRYIQYLFEQPDNFQVPEAYSGYNDQNITKFPLEQFLEAVSLEDPVAANYFYCSNQTAVPATFVAAPGEQYPGGNGAMITQGTNEPTSTGASSSASATGTATSSGTGPVSPIPSAGMGNIVKGDSSLKGLFLAIGASLAFL</sequence>
<gene>
    <name evidence="3" type="ORF">PMZ80_010949</name>
</gene>
<evidence type="ECO:0008006" key="5">
    <source>
        <dbReference type="Google" id="ProtNLM"/>
    </source>
</evidence>
<evidence type="ECO:0000256" key="1">
    <source>
        <dbReference type="SAM" id="MobiDB-lite"/>
    </source>
</evidence>
<dbReference type="CDD" id="cd00866">
    <property type="entry name" value="PEBP_euk"/>
    <property type="match status" value="1"/>
</dbReference>
<dbReference type="Gene3D" id="3.90.280.10">
    <property type="entry name" value="PEBP-like"/>
    <property type="match status" value="1"/>
</dbReference>
<evidence type="ECO:0000313" key="3">
    <source>
        <dbReference type="EMBL" id="KAK5936830.1"/>
    </source>
</evidence>
<evidence type="ECO:0000256" key="2">
    <source>
        <dbReference type="SAM" id="SignalP"/>
    </source>
</evidence>
<name>A0ABR0R9B8_9EURO</name>
<comment type="caution">
    <text evidence="3">The sequence shown here is derived from an EMBL/GenBank/DDBJ whole genome shotgun (WGS) entry which is preliminary data.</text>
</comment>
<organism evidence="3 4">
    <name type="scientific">Knufia obscura</name>
    <dbReference type="NCBI Taxonomy" id="1635080"/>
    <lineage>
        <taxon>Eukaryota</taxon>
        <taxon>Fungi</taxon>
        <taxon>Dikarya</taxon>
        <taxon>Ascomycota</taxon>
        <taxon>Pezizomycotina</taxon>
        <taxon>Eurotiomycetes</taxon>
        <taxon>Chaetothyriomycetidae</taxon>
        <taxon>Chaetothyriales</taxon>
        <taxon>Trichomeriaceae</taxon>
        <taxon>Knufia</taxon>
    </lineage>
</organism>
<dbReference type="PANTHER" id="PTHR11362:SF148">
    <property type="entry name" value="CARBOXYPEPTIDASE Y INHIBITOR"/>
    <property type="match status" value="1"/>
</dbReference>
<dbReference type="GeneID" id="90004398"/>
<dbReference type="Pfam" id="PF01161">
    <property type="entry name" value="PBP"/>
    <property type="match status" value="1"/>
</dbReference>
<keyword evidence="2" id="KW-0732">Signal</keyword>
<feature type="signal peptide" evidence="2">
    <location>
        <begin position="1"/>
        <end position="18"/>
    </location>
</feature>
<dbReference type="Proteomes" id="UP001334248">
    <property type="component" value="Unassembled WGS sequence"/>
</dbReference>
<feature type="region of interest" description="Disordered" evidence="1">
    <location>
        <begin position="225"/>
        <end position="257"/>
    </location>
</feature>
<feature type="compositionally biased region" description="Low complexity" evidence="1">
    <location>
        <begin position="231"/>
        <end position="251"/>
    </location>
</feature>
<dbReference type="InterPro" id="IPR008914">
    <property type="entry name" value="PEBP"/>
</dbReference>
<keyword evidence="4" id="KW-1185">Reference proteome</keyword>
<dbReference type="InterPro" id="IPR036610">
    <property type="entry name" value="PEBP-like_sf"/>
</dbReference>
<accession>A0ABR0R9B8</accession>
<dbReference type="EMBL" id="JAVHJV010000022">
    <property type="protein sequence ID" value="KAK5936830.1"/>
    <property type="molecule type" value="Genomic_DNA"/>
</dbReference>